<sequence>MECHLIDVDATREAGQSPVQTPEPSTAEALDSPALGCTNRRREMVSKRDSGASSLDGYGLRDPKTHPRGPGSMDMTHRKAQSADGGLQNAKNHLFEKHAITAPSGEGKSAKQKRMESGRAKEGFRSIADMMKLDPLKPKEQALSNHIIKGFNRTHFQNLLMEWIVGNNLAFATVEHKELRAIFEYLNPSVRICDANLTADSIRSRVFSAYKEHKDKVVEVLRRSPGLVHISFDGWRSGNRLALYGIACFYRDEHNKPCKIAIGVPELSSRHSGANIATQILDVIDQYGIRDKVGYFTLDNAENNDTAMDEIGKDLGFDGRNIGAFETELAGGALLAEAEYELWQKRGPVGKIHNIVVEIHRSDRLTYMLRVLQLDDISKALDPKARARKPLSVVVDNDARWLSQLYMIRRAIKLRPYLAMLRVKRRLEWEQKEKPKRSTGRKPAIMPRICRPELDVTSHDWDALEHIVIILGHYENAVKTLEGDGIARKRKHGYTGSYGNIWDVIHGFEYLLGVLEHYKSVAEVFPEHFKVGINLAWEKLDKYYCKLDETPIYYAALAFHPAYRWDWFTDHWTEHPEWVNTAKHMVQEVWRRGYADLAIVVNTENQEPVAKRRKQYHNAFEDRCFEARRKPTEQDRAIRPILDEYEAWQAQPEHGDEGVRDPLEYWHEKRLRYPRLSRMALDFLTVQAMSAECERMFSAAGRMVTPIRASLDAQIIGICQILRSWLRAGAVGNKGDIELFSLVENVDSGGSAFAADDEACVARHASSTWLLERSAKQIDEESLWE</sequence>
<keyword evidence="2" id="KW-1185">Reference proteome</keyword>
<evidence type="ECO:0000313" key="1">
    <source>
        <dbReference type="EMBL" id="KAJ3496372.1"/>
    </source>
</evidence>
<reference evidence="1" key="1">
    <citation type="submission" date="2022-07" db="EMBL/GenBank/DDBJ databases">
        <title>Genome Sequence of Lecanicillium saksenae.</title>
        <authorList>
            <person name="Buettner E."/>
        </authorList>
    </citation>
    <scope>NUCLEOTIDE SEQUENCE</scope>
    <source>
        <strain evidence="1">VT-O1</strain>
    </source>
</reference>
<name>A0ACC1R1Z4_9HYPO</name>
<dbReference type="EMBL" id="JANAKD010000197">
    <property type="protein sequence ID" value="KAJ3496372.1"/>
    <property type="molecule type" value="Genomic_DNA"/>
</dbReference>
<accession>A0ACC1R1Z4</accession>
<organism evidence="1 2">
    <name type="scientific">Lecanicillium saksenae</name>
    <dbReference type="NCBI Taxonomy" id="468837"/>
    <lineage>
        <taxon>Eukaryota</taxon>
        <taxon>Fungi</taxon>
        <taxon>Dikarya</taxon>
        <taxon>Ascomycota</taxon>
        <taxon>Pezizomycotina</taxon>
        <taxon>Sordariomycetes</taxon>
        <taxon>Hypocreomycetidae</taxon>
        <taxon>Hypocreales</taxon>
        <taxon>Cordycipitaceae</taxon>
        <taxon>Lecanicillium</taxon>
    </lineage>
</organism>
<dbReference type="Proteomes" id="UP001148737">
    <property type="component" value="Unassembled WGS sequence"/>
</dbReference>
<comment type="caution">
    <text evidence="1">The sequence shown here is derived from an EMBL/GenBank/DDBJ whole genome shotgun (WGS) entry which is preliminary data.</text>
</comment>
<proteinExistence type="predicted"/>
<gene>
    <name evidence="1" type="ORF">NLG97_g2708</name>
</gene>
<protein>
    <submittedName>
        <fullName evidence="1">Uncharacterized protein</fullName>
    </submittedName>
</protein>
<evidence type="ECO:0000313" key="2">
    <source>
        <dbReference type="Proteomes" id="UP001148737"/>
    </source>
</evidence>